<accession>A0A2W5Q3F0</accession>
<dbReference type="Gene3D" id="3.40.50.300">
    <property type="entry name" value="P-loop containing nucleotide triphosphate hydrolases"/>
    <property type="match status" value="1"/>
</dbReference>
<name>A0A2W5Q3F0_RHOSU</name>
<dbReference type="SMART" id="SM00382">
    <property type="entry name" value="AAA"/>
    <property type="match status" value="1"/>
</dbReference>
<evidence type="ECO:0000256" key="1">
    <source>
        <dbReference type="ARBA" id="ARBA00022741"/>
    </source>
</evidence>
<comment type="caution">
    <text evidence="6">The sequence shown here is derived from an EMBL/GenBank/DDBJ whole genome shotgun (WGS) entry which is preliminary data.</text>
</comment>
<dbReference type="Pfam" id="PF03308">
    <property type="entry name" value="MeaB"/>
    <property type="match status" value="1"/>
</dbReference>
<dbReference type="InterPro" id="IPR027417">
    <property type="entry name" value="P-loop_NTPase"/>
</dbReference>
<dbReference type="PANTHER" id="PTHR43087:SF1">
    <property type="entry name" value="LAO_AO TRANSPORT SYSTEM ATPASE"/>
    <property type="match status" value="1"/>
</dbReference>
<organism evidence="6 7">
    <name type="scientific">Rhodovulum sulfidophilum</name>
    <name type="common">Rhodobacter sulfidophilus</name>
    <dbReference type="NCBI Taxonomy" id="35806"/>
    <lineage>
        <taxon>Bacteria</taxon>
        <taxon>Pseudomonadati</taxon>
        <taxon>Pseudomonadota</taxon>
        <taxon>Alphaproteobacteria</taxon>
        <taxon>Rhodobacterales</taxon>
        <taxon>Paracoccaceae</taxon>
        <taxon>Rhodovulum</taxon>
    </lineage>
</organism>
<dbReference type="PANTHER" id="PTHR43087">
    <property type="entry name" value="LYSINE/ARGININE/ORNITHINE TRANSPORT SYSTEM KINASE"/>
    <property type="match status" value="1"/>
</dbReference>
<dbReference type="GO" id="GO:0016787">
    <property type="term" value="F:hydrolase activity"/>
    <property type="evidence" value="ECO:0007669"/>
    <property type="project" value="UniProtKB-KW"/>
</dbReference>
<evidence type="ECO:0000313" key="7">
    <source>
        <dbReference type="Proteomes" id="UP000249185"/>
    </source>
</evidence>
<gene>
    <name evidence="6" type="ORF">DI556_12085</name>
</gene>
<keyword evidence="3" id="KW-0342">GTP-binding</keyword>
<evidence type="ECO:0000256" key="4">
    <source>
        <dbReference type="ARBA" id="ARBA00023186"/>
    </source>
</evidence>
<sequence length="312" mass="32065">MTRLPTDLAALRAGGKAALARCLSALETDAADPTLIGLLDAAFEAPGGLVLGLTGPPGVGKSTLTNAMIARLRARGLSVGVIAVDPSSRKTGGALLGDRTRIETDPEDMGVFVRSMAARKRLGGLADLTYPAAILMRALFDWVIVETVGVGQSETEIADCADLVVFCAQPGSGDALQFMKAGVMEMPDVVLVTKGDMGAPARRAAADVRGALSLAAEEGEPAAVAILSSATGEGVEEALDLIAARAPRGGVGEARHRARARAWAESRLVESFGAVGAAVLAPRIDRYPTPFSAVSALTESARTAVHESLKNI</sequence>
<feature type="domain" description="AAA+ ATPase" evidence="5">
    <location>
        <begin position="47"/>
        <end position="190"/>
    </location>
</feature>
<keyword evidence="2" id="KW-0378">Hydrolase</keyword>
<dbReference type="Proteomes" id="UP000249185">
    <property type="component" value="Unassembled WGS sequence"/>
</dbReference>
<keyword evidence="4" id="KW-0143">Chaperone</keyword>
<dbReference type="AlphaFoldDB" id="A0A2W5Q3F0"/>
<dbReference type="InterPro" id="IPR052040">
    <property type="entry name" value="GTPase/Isobutyryl-CoA_mutase"/>
</dbReference>
<dbReference type="SUPFAM" id="SSF52540">
    <property type="entry name" value="P-loop containing nucleoside triphosphate hydrolases"/>
    <property type="match status" value="1"/>
</dbReference>
<dbReference type="GO" id="GO:0005525">
    <property type="term" value="F:GTP binding"/>
    <property type="evidence" value="ECO:0007669"/>
    <property type="project" value="UniProtKB-KW"/>
</dbReference>
<evidence type="ECO:0000313" key="6">
    <source>
        <dbReference type="EMBL" id="PZQ49283.1"/>
    </source>
</evidence>
<protein>
    <submittedName>
        <fullName evidence="6">Methylmalonyl Co-A mutase-associated GTPase MeaB</fullName>
    </submittedName>
</protein>
<dbReference type="InterPro" id="IPR003593">
    <property type="entry name" value="AAA+_ATPase"/>
</dbReference>
<evidence type="ECO:0000256" key="3">
    <source>
        <dbReference type="ARBA" id="ARBA00023134"/>
    </source>
</evidence>
<evidence type="ECO:0000256" key="2">
    <source>
        <dbReference type="ARBA" id="ARBA00022801"/>
    </source>
</evidence>
<reference evidence="6 7" key="1">
    <citation type="submission" date="2017-08" db="EMBL/GenBank/DDBJ databases">
        <title>Infants hospitalized years apart are colonized by the same room-sourced microbial strains.</title>
        <authorList>
            <person name="Brooks B."/>
            <person name="Olm M.R."/>
            <person name="Firek B.A."/>
            <person name="Baker R."/>
            <person name="Thomas B.C."/>
            <person name="Morowitz M.J."/>
            <person name="Banfield J.F."/>
        </authorList>
    </citation>
    <scope>NUCLEOTIDE SEQUENCE [LARGE SCALE GENOMIC DNA]</scope>
    <source>
        <strain evidence="6">S2_005_002_R2_34</strain>
    </source>
</reference>
<evidence type="ECO:0000259" key="5">
    <source>
        <dbReference type="SMART" id="SM00382"/>
    </source>
</evidence>
<proteinExistence type="predicted"/>
<keyword evidence="1" id="KW-0547">Nucleotide-binding</keyword>
<dbReference type="EMBL" id="QFPW01000008">
    <property type="protein sequence ID" value="PZQ49283.1"/>
    <property type="molecule type" value="Genomic_DNA"/>
</dbReference>